<dbReference type="GO" id="GO:0008270">
    <property type="term" value="F:zinc ion binding"/>
    <property type="evidence" value="ECO:0007669"/>
    <property type="project" value="UniProtKB-KW"/>
</dbReference>
<feature type="domain" description="Matrin-type" evidence="10">
    <location>
        <begin position="411"/>
        <end position="442"/>
    </location>
</feature>
<evidence type="ECO:0000256" key="3">
    <source>
        <dbReference type="ARBA" id="ARBA00022664"/>
    </source>
</evidence>
<evidence type="ECO:0000256" key="5">
    <source>
        <dbReference type="ARBA" id="ARBA00022771"/>
    </source>
</evidence>
<comment type="subcellular location">
    <subcellularLocation>
        <location evidence="1">Nucleus</location>
    </subcellularLocation>
</comment>
<dbReference type="PROSITE" id="PS50171">
    <property type="entry name" value="ZF_MATRIN"/>
    <property type="match status" value="1"/>
</dbReference>
<feature type="region of interest" description="Disordered" evidence="9">
    <location>
        <begin position="356"/>
        <end position="384"/>
    </location>
</feature>
<dbReference type="OrthoDB" id="2160351at2759"/>
<dbReference type="Proteomes" id="UP001061958">
    <property type="component" value="Unassembled WGS sequence"/>
</dbReference>
<dbReference type="GO" id="GO:0000398">
    <property type="term" value="P:mRNA splicing, via spliceosome"/>
    <property type="evidence" value="ECO:0007669"/>
    <property type="project" value="InterPro"/>
</dbReference>
<dbReference type="GO" id="GO:0005681">
    <property type="term" value="C:spliceosomal complex"/>
    <property type="evidence" value="ECO:0007669"/>
    <property type="project" value="InterPro"/>
</dbReference>
<keyword evidence="3" id="KW-0507">mRNA processing</keyword>
<evidence type="ECO:0000256" key="4">
    <source>
        <dbReference type="ARBA" id="ARBA00022723"/>
    </source>
</evidence>
<evidence type="ECO:0000256" key="7">
    <source>
        <dbReference type="ARBA" id="ARBA00023187"/>
    </source>
</evidence>
<dbReference type="EMBL" id="BQMJ01000005">
    <property type="protein sequence ID" value="GJQ08962.1"/>
    <property type="molecule type" value="Genomic_DNA"/>
</dbReference>
<keyword evidence="12" id="KW-1185">Reference proteome</keyword>
<keyword evidence="8" id="KW-0539">Nucleus</keyword>
<keyword evidence="7" id="KW-0508">mRNA splicing</keyword>
<dbReference type="Pfam" id="PF16837">
    <property type="entry name" value="SF3A3"/>
    <property type="match status" value="1"/>
</dbReference>
<evidence type="ECO:0000256" key="9">
    <source>
        <dbReference type="SAM" id="MobiDB-lite"/>
    </source>
</evidence>
<sequence length="505" mass="59292">MAASVLELTRTYHEDVERAVKLATKLLKEKPKSYLPKLETEQRVRNLVEFIQDRYQKLLQLYEDEDGTRAAEIEYLEQPERLSLFYERLREIKESYRKTGNRGNELDSSSVLTAKKQEEELLALTEPKLVFSGEENYGRYLDLSSFYEVFVNIKGAPEVDYIDYLSTFYKFELFSKSLKNKKAYQTYLSSLLNYLEDFSRKLRPLRDETAERRNLEAKFEQNWKAEVSEAAVKLEEFNSAEELEANVSPEEMKKMLLSMGLKCGGTPIERAKRLLETKNKELSSLPASMFSRKHSRNRGNGGEMMRTSDIANNKEVAKMEMLIQYLCEEILADEIANTKTYVEKKLSQSYTEIEAERISEEQALQNPEEESEEEGEEEEKPIYNPKNIPLGWDGKPIPYWLYKLYGLNLEYTCEICGNETYRGPRAFERHFTEAKHIQGLRFLGIQYSRHFYMVTGIEDALRLDAKLKNQMELERFRPEEEEFEDAQGNVFNRRTYDDLRRQGLI</sequence>
<dbReference type="GO" id="GO:0003723">
    <property type="term" value="F:RNA binding"/>
    <property type="evidence" value="ECO:0007669"/>
    <property type="project" value="InterPro"/>
</dbReference>
<evidence type="ECO:0000256" key="2">
    <source>
        <dbReference type="ARBA" id="ARBA00008776"/>
    </source>
</evidence>
<dbReference type="Pfam" id="PF11931">
    <property type="entry name" value="SF3a60_Prp9_C"/>
    <property type="match status" value="1"/>
</dbReference>
<dbReference type="AlphaFoldDB" id="A0A9C7UMU3"/>
<dbReference type="PANTHER" id="PTHR12786">
    <property type="entry name" value="SPLICING FACTOR SF3A-RELATED"/>
    <property type="match status" value="1"/>
</dbReference>
<keyword evidence="6" id="KW-0862">Zinc</keyword>
<accession>A0A9C7UMU3</accession>
<comment type="similarity">
    <text evidence="2">Belongs to the SF3A3 family.</text>
</comment>
<evidence type="ECO:0000259" key="10">
    <source>
        <dbReference type="PROSITE" id="PS50171"/>
    </source>
</evidence>
<dbReference type="Pfam" id="PF13297">
    <property type="entry name" value="SDE2_2C"/>
    <property type="match status" value="1"/>
</dbReference>
<keyword evidence="5" id="KW-0863">Zinc-finger</keyword>
<evidence type="ECO:0000313" key="11">
    <source>
        <dbReference type="EMBL" id="GJQ08962.1"/>
    </source>
</evidence>
<dbReference type="InterPro" id="IPR000690">
    <property type="entry name" value="Matrin/U1-C_Znf_C2H2"/>
</dbReference>
<dbReference type="PANTHER" id="PTHR12786:SF2">
    <property type="entry name" value="SPLICING FACTOR 3A SUBUNIT 3"/>
    <property type="match status" value="1"/>
</dbReference>
<reference evidence="11" key="1">
    <citation type="journal article" date="2022" name="Proc. Natl. Acad. Sci. U.S.A.">
        <title>Life cycle and functional genomics of the unicellular red alga Galdieria for elucidating algal and plant evolution and industrial use.</title>
        <authorList>
            <person name="Hirooka S."/>
            <person name="Itabashi T."/>
            <person name="Ichinose T.M."/>
            <person name="Onuma R."/>
            <person name="Fujiwara T."/>
            <person name="Yamashita S."/>
            <person name="Jong L.W."/>
            <person name="Tomita R."/>
            <person name="Iwane A.H."/>
            <person name="Miyagishima S.Y."/>
        </authorList>
    </citation>
    <scope>NUCLEOTIDE SEQUENCE</scope>
    <source>
        <strain evidence="11">NBRC 102759</strain>
    </source>
</reference>
<protein>
    <recommendedName>
        <fullName evidence="10">Matrin-type domain-containing protein</fullName>
    </recommendedName>
</protein>
<dbReference type="InterPro" id="IPR024598">
    <property type="entry name" value="SF3a60/Prp9_C"/>
</dbReference>
<gene>
    <name evidence="11" type="ORF">GpartN1_g753.t1</name>
</gene>
<evidence type="ECO:0000313" key="12">
    <source>
        <dbReference type="Proteomes" id="UP001061958"/>
    </source>
</evidence>
<proteinExistence type="inferred from homology"/>
<feature type="compositionally biased region" description="Acidic residues" evidence="9">
    <location>
        <begin position="367"/>
        <end position="379"/>
    </location>
</feature>
<name>A0A9C7UMU3_9RHOD</name>
<reference evidence="11" key="2">
    <citation type="submission" date="2022-01" db="EMBL/GenBank/DDBJ databases">
        <authorList>
            <person name="Hirooka S."/>
            <person name="Miyagishima S.Y."/>
        </authorList>
    </citation>
    <scope>NUCLEOTIDE SEQUENCE</scope>
    <source>
        <strain evidence="11">NBRC 102759</strain>
    </source>
</reference>
<evidence type="ECO:0000256" key="1">
    <source>
        <dbReference type="ARBA" id="ARBA00004123"/>
    </source>
</evidence>
<comment type="caution">
    <text evidence="11">The sequence shown here is derived from an EMBL/GenBank/DDBJ whole genome shotgun (WGS) entry which is preliminary data.</text>
</comment>
<evidence type="ECO:0000256" key="6">
    <source>
        <dbReference type="ARBA" id="ARBA00022833"/>
    </source>
</evidence>
<keyword evidence="4" id="KW-0479">Metal-binding</keyword>
<dbReference type="InterPro" id="IPR025086">
    <property type="entry name" value="SDE2/SF3A3_SAP"/>
</dbReference>
<evidence type="ECO:0000256" key="8">
    <source>
        <dbReference type="ARBA" id="ARBA00023242"/>
    </source>
</evidence>
<dbReference type="InterPro" id="IPR051421">
    <property type="entry name" value="RNA_Proc_DNA_Dmg_Regulator"/>
</dbReference>
<organism evidence="11 12">
    <name type="scientific">Galdieria partita</name>
    <dbReference type="NCBI Taxonomy" id="83374"/>
    <lineage>
        <taxon>Eukaryota</taxon>
        <taxon>Rhodophyta</taxon>
        <taxon>Bangiophyceae</taxon>
        <taxon>Galdieriales</taxon>
        <taxon>Galdieriaceae</taxon>
        <taxon>Galdieria</taxon>
    </lineage>
</organism>
<dbReference type="InterPro" id="IPR031774">
    <property type="entry name" value="SF3A3_dom"/>
</dbReference>